<name>A0AA38HPH9_9CUCU</name>
<evidence type="ECO:0000256" key="5">
    <source>
        <dbReference type="ARBA" id="ARBA00022968"/>
    </source>
</evidence>
<sequence>MRKYGASNVSLKKALQVQSYQQEKIELHRDIAASMEELGFRIRNLENASLVEGLPLFPESRGSEKYLGDTSLLGLPGRLTRQQPRNVDDVLDWELISKTLYSWRDLNPRRRIGSCLKEGLSDVVRDIMEVINSYSKQRGRVIDFKEILYGYWRLDPVHGVDLILDLLLVYRKYRGHKMTVQVRRHAYVQQTFTEISIREVKNYDFPYMSQRSSTTVAIPVHQKLVKHLVSTFEQIPPILHPSPPKKQEVINFVLPLSGRYKIFRRFLKMYEDVCLKRQEEAKLFVVLYQNDRSSDFLRSGALIEDVQRTYGSDAVVAIYTNETFSRARALERGLSLLSGDDLVLFMDVDMIFHPRSLQRVRQNTVKEKSVYFPIVYSLYNPRLLNRTYPDNYSFFIDDIVDEDSGFWRQFGFGIVSLYKSDYVGLGGLNLLISGWGFEDVTFYDNAIKSSLRIMRSVDPNLIHVYHSIECDINLDAAQKTMCLGTQANMLGSLKQLQKVYERYEEVVVS</sequence>
<comment type="similarity">
    <text evidence="2 9">Belongs to the chondroitin N-acetylgalactosaminyltransferase family.</text>
</comment>
<keyword evidence="7 9" id="KW-0333">Golgi apparatus</keyword>
<reference evidence="10" key="1">
    <citation type="journal article" date="2023" name="G3 (Bethesda)">
        <title>Whole genome assemblies of Zophobas morio and Tenebrio molitor.</title>
        <authorList>
            <person name="Kaur S."/>
            <person name="Stinson S.A."/>
            <person name="diCenzo G.C."/>
        </authorList>
    </citation>
    <scope>NUCLEOTIDE SEQUENCE</scope>
    <source>
        <strain evidence="10">QUZm001</strain>
    </source>
</reference>
<dbReference type="EMBL" id="JALNTZ010000009">
    <property type="protein sequence ID" value="KAJ3641044.1"/>
    <property type="molecule type" value="Genomic_DNA"/>
</dbReference>
<evidence type="ECO:0000256" key="7">
    <source>
        <dbReference type="ARBA" id="ARBA00023034"/>
    </source>
</evidence>
<dbReference type="InterPro" id="IPR051227">
    <property type="entry name" value="CS_glycosyltransferase"/>
</dbReference>
<accession>A0AA38HPH9</accession>
<dbReference type="EC" id="2.4.1.-" evidence="9"/>
<evidence type="ECO:0000313" key="10">
    <source>
        <dbReference type="EMBL" id="KAJ3641044.1"/>
    </source>
</evidence>
<protein>
    <recommendedName>
        <fullName evidence="9">Hexosyltransferase</fullName>
        <ecNumber evidence="9">2.4.1.-</ecNumber>
    </recommendedName>
</protein>
<evidence type="ECO:0000256" key="1">
    <source>
        <dbReference type="ARBA" id="ARBA00004447"/>
    </source>
</evidence>
<organism evidence="10 11">
    <name type="scientific">Zophobas morio</name>
    <dbReference type="NCBI Taxonomy" id="2755281"/>
    <lineage>
        <taxon>Eukaryota</taxon>
        <taxon>Metazoa</taxon>
        <taxon>Ecdysozoa</taxon>
        <taxon>Arthropoda</taxon>
        <taxon>Hexapoda</taxon>
        <taxon>Insecta</taxon>
        <taxon>Pterygota</taxon>
        <taxon>Neoptera</taxon>
        <taxon>Endopterygota</taxon>
        <taxon>Coleoptera</taxon>
        <taxon>Polyphaga</taxon>
        <taxon>Cucujiformia</taxon>
        <taxon>Tenebrionidae</taxon>
        <taxon>Zophobas</taxon>
    </lineage>
</organism>
<dbReference type="PANTHER" id="PTHR12369">
    <property type="entry name" value="CHONDROITIN SYNTHASE"/>
    <property type="match status" value="1"/>
</dbReference>
<keyword evidence="11" id="KW-1185">Reference proteome</keyword>
<dbReference type="PANTHER" id="PTHR12369:SF11">
    <property type="entry name" value="HEXOSYLTRANSFERASE"/>
    <property type="match status" value="1"/>
</dbReference>
<comment type="subcellular location">
    <subcellularLocation>
        <location evidence="1 9">Golgi apparatus</location>
        <location evidence="1 9">Golgi stack membrane</location>
        <topology evidence="1 9">Single-pass type II membrane protein</topology>
    </subcellularLocation>
</comment>
<evidence type="ECO:0000256" key="3">
    <source>
        <dbReference type="ARBA" id="ARBA00022679"/>
    </source>
</evidence>
<dbReference type="InterPro" id="IPR029044">
    <property type="entry name" value="Nucleotide-diphossugar_trans"/>
</dbReference>
<dbReference type="Proteomes" id="UP001168821">
    <property type="component" value="Unassembled WGS sequence"/>
</dbReference>
<evidence type="ECO:0000313" key="11">
    <source>
        <dbReference type="Proteomes" id="UP001168821"/>
    </source>
</evidence>
<dbReference type="Pfam" id="PF05679">
    <property type="entry name" value="CHGN"/>
    <property type="match status" value="1"/>
</dbReference>
<dbReference type="SUPFAM" id="SSF53448">
    <property type="entry name" value="Nucleotide-diphospho-sugar transferases"/>
    <property type="match status" value="1"/>
</dbReference>
<dbReference type="GO" id="GO:0047238">
    <property type="term" value="F:glucuronosyl-N-acetylgalactosaminyl-proteoglycan 4-beta-N-acetylgalactosaminyltransferase activity"/>
    <property type="evidence" value="ECO:0007669"/>
    <property type="project" value="TreeGrafter"/>
</dbReference>
<dbReference type="AlphaFoldDB" id="A0AA38HPH9"/>
<evidence type="ECO:0000256" key="9">
    <source>
        <dbReference type="RuleBase" id="RU364016"/>
    </source>
</evidence>
<proteinExistence type="inferred from homology"/>
<evidence type="ECO:0000256" key="4">
    <source>
        <dbReference type="ARBA" id="ARBA00022692"/>
    </source>
</evidence>
<keyword evidence="4" id="KW-0812">Transmembrane</keyword>
<keyword evidence="3 9" id="KW-0808">Transferase</keyword>
<gene>
    <name evidence="10" type="ORF">Zmor_027571</name>
</gene>
<keyword evidence="8" id="KW-0472">Membrane</keyword>
<dbReference type="CDD" id="cd00761">
    <property type="entry name" value="Glyco_tranf_GTA_type"/>
    <property type="match status" value="1"/>
</dbReference>
<evidence type="ECO:0000256" key="8">
    <source>
        <dbReference type="ARBA" id="ARBA00023136"/>
    </source>
</evidence>
<keyword evidence="5 9" id="KW-0735">Signal-anchor</keyword>
<comment type="caution">
    <text evidence="10">The sequence shown here is derived from an EMBL/GenBank/DDBJ whole genome shotgun (WGS) entry which is preliminary data.</text>
</comment>
<dbReference type="GO" id="GO:0032580">
    <property type="term" value="C:Golgi cisterna membrane"/>
    <property type="evidence" value="ECO:0007669"/>
    <property type="project" value="UniProtKB-SubCell"/>
</dbReference>
<evidence type="ECO:0000256" key="2">
    <source>
        <dbReference type="ARBA" id="ARBA00009239"/>
    </source>
</evidence>
<dbReference type="Gene3D" id="3.90.550.10">
    <property type="entry name" value="Spore Coat Polysaccharide Biosynthesis Protein SpsA, Chain A"/>
    <property type="match status" value="1"/>
</dbReference>
<keyword evidence="6" id="KW-1133">Transmembrane helix</keyword>
<dbReference type="InterPro" id="IPR008428">
    <property type="entry name" value="Chond_GalNAc"/>
</dbReference>
<evidence type="ECO:0000256" key="6">
    <source>
        <dbReference type="ARBA" id="ARBA00022989"/>
    </source>
</evidence>